<dbReference type="Pfam" id="PF03466">
    <property type="entry name" value="LysR_substrate"/>
    <property type="match status" value="1"/>
</dbReference>
<organism evidence="6 7">
    <name type="scientific">Nitrincola iocasae</name>
    <dbReference type="NCBI Taxonomy" id="2614693"/>
    <lineage>
        <taxon>Bacteria</taxon>
        <taxon>Pseudomonadati</taxon>
        <taxon>Pseudomonadota</taxon>
        <taxon>Gammaproteobacteria</taxon>
        <taxon>Oceanospirillales</taxon>
        <taxon>Oceanospirillaceae</taxon>
        <taxon>Nitrincola</taxon>
    </lineage>
</organism>
<keyword evidence="7" id="KW-1185">Reference proteome</keyword>
<dbReference type="GO" id="GO:0003677">
    <property type="term" value="F:DNA binding"/>
    <property type="evidence" value="ECO:0007669"/>
    <property type="project" value="UniProtKB-KW"/>
</dbReference>
<feature type="domain" description="HTH lysR-type" evidence="5">
    <location>
        <begin position="3"/>
        <end position="60"/>
    </location>
</feature>
<dbReference type="CDD" id="cd08440">
    <property type="entry name" value="PBP2_LTTR_like_4"/>
    <property type="match status" value="1"/>
</dbReference>
<name>A0A5J6L9G3_9GAMM</name>
<dbReference type="InterPro" id="IPR036388">
    <property type="entry name" value="WH-like_DNA-bd_sf"/>
</dbReference>
<sequence>MQPSMRQLKAFVAITEFGSFIEASERLHMSQPALSIAIRKLEESVGGTLLNRSPRGVQLTPEGKFFLPTARRLIGDWDEALGDLGELFNKQRGKVTLAALPTLAAGFLPAVLSDYRQRYPNISISVHDVLASQVDDLVSDHRADIGLSVQPPRAEATHFEPLVEDHFVAVCPLGHPLLERQEVRWDQLLRYPIIAVSRLSSTRNAIEGVLRALHMEMDLMCEVSQIGTAGRMVAAGLGVAALPSLSFRQISSEGVGWRSLTAPYVPRSLGIITPSRGLHSAAATAMLDLIREHSYSLDELSKLE</sequence>
<evidence type="ECO:0000256" key="4">
    <source>
        <dbReference type="ARBA" id="ARBA00023163"/>
    </source>
</evidence>
<dbReference type="InterPro" id="IPR000847">
    <property type="entry name" value="LysR_HTH_N"/>
</dbReference>
<dbReference type="EMBL" id="CP044222">
    <property type="protein sequence ID" value="QEW05147.1"/>
    <property type="molecule type" value="Genomic_DNA"/>
</dbReference>
<evidence type="ECO:0000313" key="6">
    <source>
        <dbReference type="EMBL" id="QEW05147.1"/>
    </source>
</evidence>
<dbReference type="GO" id="GO:0005829">
    <property type="term" value="C:cytosol"/>
    <property type="evidence" value="ECO:0007669"/>
    <property type="project" value="TreeGrafter"/>
</dbReference>
<dbReference type="PANTHER" id="PTHR30419:SF30">
    <property type="entry name" value="LYSR FAMILY TRANSCRIPTIONAL REGULATOR"/>
    <property type="match status" value="1"/>
</dbReference>
<keyword evidence="4" id="KW-0804">Transcription</keyword>
<dbReference type="InterPro" id="IPR036390">
    <property type="entry name" value="WH_DNA-bd_sf"/>
</dbReference>
<reference evidence="6 7" key="1">
    <citation type="submission" date="2019-09" db="EMBL/GenBank/DDBJ databases">
        <title>Nitrincola iocasae sp. nov., a bacterium isolated from the sediment collected at a cold seep field in South China Sea.</title>
        <authorList>
            <person name="Zhang H."/>
            <person name="Wang H."/>
            <person name="Li C."/>
        </authorList>
    </citation>
    <scope>NUCLEOTIDE SEQUENCE [LARGE SCALE GENOMIC DNA]</scope>
    <source>
        <strain evidence="6 7">KXZD1103</strain>
    </source>
</reference>
<accession>A0A5J6L9G3</accession>
<dbReference type="FunFam" id="1.10.10.10:FF:000001">
    <property type="entry name" value="LysR family transcriptional regulator"/>
    <property type="match status" value="1"/>
</dbReference>
<dbReference type="PRINTS" id="PR00039">
    <property type="entry name" value="HTHLYSR"/>
</dbReference>
<keyword evidence="2" id="KW-0805">Transcription regulation</keyword>
<dbReference type="SUPFAM" id="SSF46785">
    <property type="entry name" value="Winged helix' DNA-binding domain"/>
    <property type="match status" value="1"/>
</dbReference>
<comment type="similarity">
    <text evidence="1">Belongs to the LysR transcriptional regulatory family.</text>
</comment>
<dbReference type="Pfam" id="PF00126">
    <property type="entry name" value="HTH_1"/>
    <property type="match status" value="1"/>
</dbReference>
<protein>
    <submittedName>
        <fullName evidence="6">LysR family transcriptional regulator</fullName>
    </submittedName>
</protein>
<evidence type="ECO:0000259" key="5">
    <source>
        <dbReference type="PROSITE" id="PS50931"/>
    </source>
</evidence>
<dbReference type="InterPro" id="IPR005119">
    <property type="entry name" value="LysR_subst-bd"/>
</dbReference>
<dbReference type="GO" id="GO:0003700">
    <property type="term" value="F:DNA-binding transcription factor activity"/>
    <property type="evidence" value="ECO:0007669"/>
    <property type="project" value="InterPro"/>
</dbReference>
<dbReference type="PROSITE" id="PS50931">
    <property type="entry name" value="HTH_LYSR"/>
    <property type="match status" value="1"/>
</dbReference>
<dbReference type="KEGG" id="nik:F5I99_00770"/>
<evidence type="ECO:0000256" key="1">
    <source>
        <dbReference type="ARBA" id="ARBA00009437"/>
    </source>
</evidence>
<dbReference type="Gene3D" id="3.40.190.290">
    <property type="match status" value="1"/>
</dbReference>
<evidence type="ECO:0000313" key="7">
    <source>
        <dbReference type="Proteomes" id="UP000325606"/>
    </source>
</evidence>
<dbReference type="PANTHER" id="PTHR30419">
    <property type="entry name" value="HTH-TYPE TRANSCRIPTIONAL REGULATOR YBHD"/>
    <property type="match status" value="1"/>
</dbReference>
<dbReference type="AlphaFoldDB" id="A0A5J6L9G3"/>
<dbReference type="SUPFAM" id="SSF53850">
    <property type="entry name" value="Periplasmic binding protein-like II"/>
    <property type="match status" value="1"/>
</dbReference>
<evidence type="ECO:0000256" key="3">
    <source>
        <dbReference type="ARBA" id="ARBA00023125"/>
    </source>
</evidence>
<dbReference type="Proteomes" id="UP000325606">
    <property type="component" value="Chromosome"/>
</dbReference>
<proteinExistence type="inferred from homology"/>
<dbReference type="InterPro" id="IPR050950">
    <property type="entry name" value="HTH-type_LysR_regulators"/>
</dbReference>
<gene>
    <name evidence="6" type="ORF">F5I99_00770</name>
</gene>
<keyword evidence="3" id="KW-0238">DNA-binding</keyword>
<dbReference type="Gene3D" id="1.10.10.10">
    <property type="entry name" value="Winged helix-like DNA-binding domain superfamily/Winged helix DNA-binding domain"/>
    <property type="match status" value="1"/>
</dbReference>
<evidence type="ECO:0000256" key="2">
    <source>
        <dbReference type="ARBA" id="ARBA00023015"/>
    </source>
</evidence>